<dbReference type="Proteomes" id="UP000033188">
    <property type="component" value="Chromosome 2"/>
</dbReference>
<feature type="transmembrane region" description="Helical" evidence="1">
    <location>
        <begin position="472"/>
        <end position="497"/>
    </location>
</feature>
<feature type="transmembrane region" description="Helical" evidence="1">
    <location>
        <begin position="411"/>
        <end position="434"/>
    </location>
</feature>
<proteinExistence type="predicted"/>
<feature type="transmembrane region" description="Helical" evidence="1">
    <location>
        <begin position="155"/>
        <end position="174"/>
    </location>
</feature>
<organism evidence="2 3">
    <name type="scientific">Babesia bigemina</name>
    <dbReference type="NCBI Taxonomy" id="5866"/>
    <lineage>
        <taxon>Eukaryota</taxon>
        <taxon>Sar</taxon>
        <taxon>Alveolata</taxon>
        <taxon>Apicomplexa</taxon>
        <taxon>Aconoidasida</taxon>
        <taxon>Piroplasmida</taxon>
        <taxon>Babesiidae</taxon>
        <taxon>Babesia</taxon>
    </lineage>
</organism>
<protein>
    <submittedName>
        <fullName evidence="2">Uncharacterized protein</fullName>
    </submittedName>
</protein>
<feature type="transmembrane region" description="Helical" evidence="1">
    <location>
        <begin position="212"/>
        <end position="233"/>
    </location>
</feature>
<dbReference type="OrthoDB" id="365248at2759"/>
<keyword evidence="1" id="KW-0472">Membrane</keyword>
<feature type="transmembrane region" description="Helical" evidence="1">
    <location>
        <begin position="245"/>
        <end position="271"/>
    </location>
</feature>
<dbReference type="RefSeq" id="XP_012767377.1">
    <property type="nucleotide sequence ID" value="XM_012911923.1"/>
</dbReference>
<evidence type="ECO:0000313" key="2">
    <source>
        <dbReference type="EMBL" id="CDR95191.1"/>
    </source>
</evidence>
<feature type="transmembrane region" description="Helical" evidence="1">
    <location>
        <begin position="21"/>
        <end position="42"/>
    </location>
</feature>
<sequence>MATDVRPVNNAAYRGRNMERIYPLILCACRFVLSLTQFSVAMDTFVLLREMNRMPEYDYDMSFNDLASTAQDYDWVPTYPKSGSMPSNYGQNKLFNLFIIRLTHFLHRQLGQLVIYPSTLSLFFMTILSVYDLFEFLQKRWSPVRVRRLGALMQKIFYYTTFLVITVQLVTMMYESSEICHMEILYPYLFRFRSNTKVHQMLIDGGVRSLKGRLVACILFNLGSLVPDTYLILVRTLQPLRLYVIINALKVAGGTLLFSTFITICIVRYFINAGTDPRLFADDTPSQLMNKGVAVDPSVANTSFISDNLKYLPVYNLKDTVYSRVARTVAGMEKNKLSVPDFLKTPASKPTEAAVTFQNKLAIYNFIRSNIAQVVTTLDVVLYQSLYLTVVCMALGLYGFVLVIKRHKLILYVNFMVDVIAACVHACHALMLMYGMQVAEYFCGIDVYMPAEGTLSLGTKAVFTWMCRSKALYILMFVIAIIEAALSVTDCVALYLLW</sequence>
<feature type="transmembrane region" description="Helical" evidence="1">
    <location>
        <begin position="386"/>
        <end position="404"/>
    </location>
</feature>
<accession>A0A061D360</accession>
<evidence type="ECO:0000256" key="1">
    <source>
        <dbReference type="SAM" id="Phobius"/>
    </source>
</evidence>
<dbReference type="AlphaFoldDB" id="A0A061D360"/>
<dbReference type="GeneID" id="24563732"/>
<keyword evidence="1" id="KW-0812">Transmembrane</keyword>
<dbReference type="VEuPathDB" id="PiroplasmaDB:BBBOND_0203480"/>
<name>A0A061D360_BABBI</name>
<feature type="transmembrane region" description="Helical" evidence="1">
    <location>
        <begin position="114"/>
        <end position="134"/>
    </location>
</feature>
<dbReference type="OMA" id="FTNIVHC"/>
<reference evidence="3" key="1">
    <citation type="submission" date="2014-06" db="EMBL/GenBank/DDBJ databases">
        <authorList>
            <person name="Aslett M."/>
            <person name="De Silva N."/>
        </authorList>
    </citation>
    <scope>NUCLEOTIDE SEQUENCE [LARGE SCALE GENOMIC DNA]</scope>
    <source>
        <strain evidence="3">Bond</strain>
    </source>
</reference>
<keyword evidence="1" id="KW-1133">Transmembrane helix</keyword>
<keyword evidence="3" id="KW-1185">Reference proteome</keyword>
<gene>
    <name evidence="2" type="ORF">BBBOND_0203480</name>
</gene>
<evidence type="ECO:0000313" key="3">
    <source>
        <dbReference type="Proteomes" id="UP000033188"/>
    </source>
</evidence>
<dbReference type="KEGG" id="bbig:BBBOND_0203480"/>
<dbReference type="EMBL" id="LK391708">
    <property type="protein sequence ID" value="CDR95191.1"/>
    <property type="molecule type" value="Genomic_DNA"/>
</dbReference>